<accession>A0A397UMV1</accession>
<dbReference type="EMBL" id="QKWP01001233">
    <property type="protein sequence ID" value="RIB10568.1"/>
    <property type="molecule type" value="Genomic_DNA"/>
</dbReference>
<evidence type="ECO:0000313" key="2">
    <source>
        <dbReference type="EMBL" id="RIB10568.1"/>
    </source>
</evidence>
<feature type="compositionally biased region" description="Polar residues" evidence="1">
    <location>
        <begin position="217"/>
        <end position="228"/>
    </location>
</feature>
<feature type="compositionally biased region" description="Basic and acidic residues" evidence="1">
    <location>
        <begin position="236"/>
        <end position="262"/>
    </location>
</feature>
<evidence type="ECO:0000313" key="3">
    <source>
        <dbReference type="Proteomes" id="UP000266673"/>
    </source>
</evidence>
<evidence type="ECO:0000256" key="1">
    <source>
        <dbReference type="SAM" id="MobiDB-lite"/>
    </source>
</evidence>
<feature type="region of interest" description="Disordered" evidence="1">
    <location>
        <begin position="217"/>
        <end position="269"/>
    </location>
</feature>
<comment type="caution">
    <text evidence="2">The sequence shown here is derived from an EMBL/GenBank/DDBJ whole genome shotgun (WGS) entry which is preliminary data.</text>
</comment>
<sequence>VSHVALLVVMVSVKSNRLCSYGVAKYKLSKNLFQSINSEPHFAIAYASVVDDKNPNREFDATDLPECVPHCVYLVTINRDPKRIEEFIHFGAEAVEYNSVTSKPDIKMDMTIVYPLNSPKFKYLGHLGSNIKPRANYFVSGLIRFSKSGKLIIEATDIDYLKTSTINVNLSESSSLATPNAPSIIDLIDDDLNPTDPRTSKESAKFFKTSNIDVKDSTSYASESNNPLDSPDNEEDLHGEFEENEKLQSKKRKGDITKTQKEKGKKVKK</sequence>
<dbReference type="OrthoDB" id="2424032at2759"/>
<dbReference type="AlphaFoldDB" id="A0A397UMV1"/>
<keyword evidence="3" id="KW-1185">Reference proteome</keyword>
<gene>
    <name evidence="2" type="ORF">C2G38_2105722</name>
</gene>
<dbReference type="Proteomes" id="UP000266673">
    <property type="component" value="Unassembled WGS sequence"/>
</dbReference>
<reference evidence="2 3" key="1">
    <citation type="submission" date="2018-06" db="EMBL/GenBank/DDBJ databases">
        <title>Comparative genomics reveals the genomic features of Rhizophagus irregularis, R. cerebriforme, R. diaphanum and Gigaspora rosea, and their symbiotic lifestyle signature.</title>
        <authorList>
            <person name="Morin E."/>
            <person name="San Clemente H."/>
            <person name="Chen E.C.H."/>
            <person name="De La Providencia I."/>
            <person name="Hainaut M."/>
            <person name="Kuo A."/>
            <person name="Kohler A."/>
            <person name="Murat C."/>
            <person name="Tang N."/>
            <person name="Roy S."/>
            <person name="Loubradou J."/>
            <person name="Henrissat B."/>
            <person name="Grigoriev I.V."/>
            <person name="Corradi N."/>
            <person name="Roux C."/>
            <person name="Martin F.M."/>
        </authorList>
    </citation>
    <scope>NUCLEOTIDE SEQUENCE [LARGE SCALE GENOMIC DNA]</scope>
    <source>
        <strain evidence="2 3">DAOM 194757</strain>
    </source>
</reference>
<name>A0A397UMV1_9GLOM</name>
<feature type="non-terminal residue" evidence="2">
    <location>
        <position position="1"/>
    </location>
</feature>
<protein>
    <submittedName>
        <fullName evidence="2">Uncharacterized protein</fullName>
    </submittedName>
</protein>
<organism evidence="2 3">
    <name type="scientific">Gigaspora rosea</name>
    <dbReference type="NCBI Taxonomy" id="44941"/>
    <lineage>
        <taxon>Eukaryota</taxon>
        <taxon>Fungi</taxon>
        <taxon>Fungi incertae sedis</taxon>
        <taxon>Mucoromycota</taxon>
        <taxon>Glomeromycotina</taxon>
        <taxon>Glomeromycetes</taxon>
        <taxon>Diversisporales</taxon>
        <taxon>Gigasporaceae</taxon>
        <taxon>Gigaspora</taxon>
    </lineage>
</organism>
<proteinExistence type="predicted"/>